<dbReference type="eggNOG" id="COG1807">
    <property type="taxonomic scope" value="Bacteria"/>
</dbReference>
<dbReference type="GO" id="GO:0009103">
    <property type="term" value="P:lipopolysaccharide biosynthetic process"/>
    <property type="evidence" value="ECO:0007669"/>
    <property type="project" value="UniProtKB-ARBA"/>
</dbReference>
<evidence type="ECO:0000256" key="5">
    <source>
        <dbReference type="ARBA" id="ARBA00022692"/>
    </source>
</evidence>
<proteinExistence type="predicted"/>
<keyword evidence="7 8" id="KW-0472">Membrane</keyword>
<evidence type="ECO:0000313" key="11">
    <source>
        <dbReference type="Proteomes" id="UP000004030"/>
    </source>
</evidence>
<feature type="transmembrane region" description="Helical" evidence="8">
    <location>
        <begin position="207"/>
        <end position="226"/>
    </location>
</feature>
<comment type="subcellular location">
    <subcellularLocation>
        <location evidence="1">Cell membrane</location>
        <topology evidence="1">Multi-pass membrane protein</topology>
    </subcellularLocation>
</comment>
<feature type="transmembrane region" description="Helical" evidence="8">
    <location>
        <begin position="298"/>
        <end position="318"/>
    </location>
</feature>
<dbReference type="Pfam" id="PF13231">
    <property type="entry name" value="PMT_2"/>
    <property type="match status" value="1"/>
</dbReference>
<evidence type="ECO:0000259" key="9">
    <source>
        <dbReference type="Pfam" id="PF13231"/>
    </source>
</evidence>
<feature type="transmembrane region" description="Helical" evidence="8">
    <location>
        <begin position="39"/>
        <end position="60"/>
    </location>
</feature>
<sequence length="537" mass="57208">MGAGAARNPIASNCRHGRAIMASRAFTPQRLARAGSAPATLPAAVVIALFVLLARGGAFLTEHIDSDEWSYILMGADVAKGHLPFVHQFDLKPPVVFLLFGAVIATFGKSLLAIRLIGALAVFTAAFFTFLIARRATGAWPALAAALMSVALCSGTLGLDTSSELPAIAFMMPATWLLVRRETVTLADAALCGLLVSLAVLTRTNLAVVALAFGLLLLALAVMRPARCARHAWLAYGLAGLVPLAMLTLVYALAGELATFRLAMIDVPLAYSGQLSALDVLRLHAAQYYYTAQLAPLIYVPTTLLALAGMGASLPLLVRHRRDPDKAWFALVQWTGMVAVLASLLIGGAAYPHYWLQVMPFLAIFAALAFPAASRLGRLAPSAVVGAAALAASPVIAVLVTGTAQTVKLAANPDSADHSIHDAAQWIRARGGTGSPVWALHMHLALFYLDTPPLSRAGVYPSNLSRKAIIDTLADHDYVGHDEIGRIMASTPRFIVTDSMGRGRAWVRDAGRDIDGWLGARYRLVRRMGQVEIYERI</sequence>
<keyword evidence="2" id="KW-1003">Cell membrane</keyword>
<evidence type="ECO:0000256" key="4">
    <source>
        <dbReference type="ARBA" id="ARBA00022679"/>
    </source>
</evidence>
<organism evidence="10 11">
    <name type="scientific">Novosphingobium pentaromativorans US6-1</name>
    <dbReference type="NCBI Taxonomy" id="1088721"/>
    <lineage>
        <taxon>Bacteria</taxon>
        <taxon>Pseudomonadati</taxon>
        <taxon>Pseudomonadota</taxon>
        <taxon>Alphaproteobacteria</taxon>
        <taxon>Sphingomonadales</taxon>
        <taxon>Sphingomonadaceae</taxon>
        <taxon>Novosphingobium</taxon>
    </lineage>
</organism>
<evidence type="ECO:0000256" key="7">
    <source>
        <dbReference type="ARBA" id="ARBA00023136"/>
    </source>
</evidence>
<dbReference type="GO" id="GO:0005886">
    <property type="term" value="C:plasma membrane"/>
    <property type="evidence" value="ECO:0007669"/>
    <property type="project" value="UniProtKB-SubCell"/>
</dbReference>
<feature type="transmembrane region" description="Helical" evidence="8">
    <location>
        <begin position="139"/>
        <end position="162"/>
    </location>
</feature>
<dbReference type="InterPro" id="IPR038731">
    <property type="entry name" value="RgtA/B/C-like"/>
</dbReference>
<keyword evidence="3" id="KW-0328">Glycosyltransferase</keyword>
<dbReference type="PATRIC" id="fig|1088721.3.peg.3938"/>
<keyword evidence="11" id="KW-1185">Reference proteome</keyword>
<dbReference type="STRING" id="1088721.JI59_01960"/>
<dbReference type="InterPro" id="IPR050297">
    <property type="entry name" value="LipidA_mod_glycosyltrf_83"/>
</dbReference>
<feature type="transmembrane region" description="Helical" evidence="8">
    <location>
        <begin position="233"/>
        <end position="254"/>
    </location>
</feature>
<dbReference type="EMBL" id="AGFM01000062">
    <property type="protein sequence ID" value="EHJ59163.1"/>
    <property type="molecule type" value="Genomic_DNA"/>
</dbReference>
<evidence type="ECO:0000256" key="2">
    <source>
        <dbReference type="ARBA" id="ARBA00022475"/>
    </source>
</evidence>
<dbReference type="PANTHER" id="PTHR33908:SF11">
    <property type="entry name" value="MEMBRANE PROTEIN"/>
    <property type="match status" value="1"/>
</dbReference>
<dbReference type="GO" id="GO:0016763">
    <property type="term" value="F:pentosyltransferase activity"/>
    <property type="evidence" value="ECO:0007669"/>
    <property type="project" value="TreeGrafter"/>
</dbReference>
<evidence type="ECO:0000256" key="1">
    <source>
        <dbReference type="ARBA" id="ARBA00004651"/>
    </source>
</evidence>
<accession>G6EI29</accession>
<feature type="transmembrane region" description="Helical" evidence="8">
    <location>
        <begin position="354"/>
        <end position="372"/>
    </location>
</feature>
<evidence type="ECO:0000313" key="10">
    <source>
        <dbReference type="EMBL" id="EHJ59163.1"/>
    </source>
</evidence>
<dbReference type="PANTHER" id="PTHR33908">
    <property type="entry name" value="MANNOSYLTRANSFERASE YKCB-RELATED"/>
    <property type="match status" value="1"/>
</dbReference>
<feature type="transmembrane region" description="Helical" evidence="8">
    <location>
        <begin position="327"/>
        <end position="348"/>
    </location>
</feature>
<dbReference type="AlphaFoldDB" id="G6EI29"/>
<dbReference type="Proteomes" id="UP000004030">
    <property type="component" value="Unassembled WGS sequence"/>
</dbReference>
<feature type="transmembrane region" description="Helical" evidence="8">
    <location>
        <begin position="379"/>
        <end position="400"/>
    </location>
</feature>
<feature type="domain" description="Glycosyltransferase RgtA/B/C/D-like" evidence="9">
    <location>
        <begin position="92"/>
        <end position="243"/>
    </location>
</feature>
<keyword evidence="4" id="KW-0808">Transferase</keyword>
<keyword evidence="5 8" id="KW-0812">Transmembrane</keyword>
<name>G6EI29_9SPHN</name>
<evidence type="ECO:0000256" key="8">
    <source>
        <dbReference type="SAM" id="Phobius"/>
    </source>
</evidence>
<keyword evidence="6 8" id="KW-1133">Transmembrane helix</keyword>
<feature type="transmembrane region" description="Helical" evidence="8">
    <location>
        <begin position="114"/>
        <end position="133"/>
    </location>
</feature>
<evidence type="ECO:0000256" key="3">
    <source>
        <dbReference type="ARBA" id="ARBA00022676"/>
    </source>
</evidence>
<comment type="caution">
    <text evidence="10">The sequence shown here is derived from an EMBL/GenBank/DDBJ whole genome shotgun (WGS) entry which is preliminary data.</text>
</comment>
<reference evidence="10 11" key="1">
    <citation type="journal article" date="2012" name="J. Bacteriol.">
        <title>Genome sequence of benzo(a)pyrene-degrading bacterium Novosphingobium pentaromativorans US6-1.</title>
        <authorList>
            <person name="Luo Y.R."/>
            <person name="Kang S.G."/>
            <person name="Kim S.J."/>
            <person name="Kim M.R."/>
            <person name="Li N."/>
            <person name="Lee J.H."/>
            <person name="Kwon K.K."/>
        </authorList>
    </citation>
    <scope>NUCLEOTIDE SEQUENCE [LARGE SCALE GENOMIC DNA]</scope>
    <source>
        <strain evidence="10 11">US6-1</strain>
    </source>
</reference>
<protein>
    <recommendedName>
        <fullName evidence="9">Glycosyltransferase RgtA/B/C/D-like domain-containing protein</fullName>
    </recommendedName>
</protein>
<gene>
    <name evidence="10" type="ORF">NSU_4000</name>
</gene>
<dbReference type="KEGG" id="npn:JI59_01960"/>
<evidence type="ECO:0000256" key="6">
    <source>
        <dbReference type="ARBA" id="ARBA00022989"/>
    </source>
</evidence>